<reference evidence="1 2" key="1">
    <citation type="submission" date="2024-02" db="EMBL/GenBank/DDBJ databases">
        <title>Discinaceae phylogenomics.</title>
        <authorList>
            <person name="Dirks A.C."/>
            <person name="James T.Y."/>
        </authorList>
    </citation>
    <scope>NUCLEOTIDE SEQUENCE [LARGE SCALE GENOMIC DNA]</scope>
    <source>
        <strain evidence="1 2">ACD0624</strain>
    </source>
</reference>
<name>A0ABR3G940_9PEZI</name>
<dbReference type="EMBL" id="JBBBZM010000169">
    <property type="protein sequence ID" value="KAL0632435.1"/>
    <property type="molecule type" value="Genomic_DNA"/>
</dbReference>
<accession>A0ABR3G940</accession>
<protein>
    <submittedName>
        <fullName evidence="1">Uncharacterized protein</fullName>
    </submittedName>
</protein>
<sequence>MEYTQPRTFASKAVYMELAKHYLFYDKIMLPSDYVRFFAWRSEEDNCPYWSRDYRPSTAGIILDLFNVWMLNQSEVETSFYRNITQLMRGLCPVIVDENDALDEVSTDDEEYEEDEIFDEGYYDY</sequence>
<comment type="caution">
    <text evidence="1">The sequence shown here is derived from an EMBL/GenBank/DDBJ whole genome shotgun (WGS) entry which is preliminary data.</text>
</comment>
<evidence type="ECO:0000313" key="1">
    <source>
        <dbReference type="EMBL" id="KAL0632435.1"/>
    </source>
</evidence>
<organism evidence="1 2">
    <name type="scientific">Discina gigas</name>
    <dbReference type="NCBI Taxonomy" id="1032678"/>
    <lineage>
        <taxon>Eukaryota</taxon>
        <taxon>Fungi</taxon>
        <taxon>Dikarya</taxon>
        <taxon>Ascomycota</taxon>
        <taxon>Pezizomycotina</taxon>
        <taxon>Pezizomycetes</taxon>
        <taxon>Pezizales</taxon>
        <taxon>Discinaceae</taxon>
        <taxon>Discina</taxon>
    </lineage>
</organism>
<proteinExistence type="predicted"/>
<keyword evidence="2" id="KW-1185">Reference proteome</keyword>
<dbReference type="Proteomes" id="UP001447188">
    <property type="component" value="Unassembled WGS sequence"/>
</dbReference>
<evidence type="ECO:0000313" key="2">
    <source>
        <dbReference type="Proteomes" id="UP001447188"/>
    </source>
</evidence>
<gene>
    <name evidence="1" type="ORF">Q9L58_008688</name>
</gene>